<comment type="caution">
    <text evidence="1">The sequence shown here is derived from an EMBL/GenBank/DDBJ whole genome shotgun (WGS) entry which is preliminary data.</text>
</comment>
<dbReference type="EMBL" id="BARW01028410">
    <property type="protein sequence ID" value="GAJ12607.1"/>
    <property type="molecule type" value="Genomic_DNA"/>
</dbReference>
<gene>
    <name evidence="1" type="ORF">S12H4_45871</name>
</gene>
<protein>
    <submittedName>
        <fullName evidence="1">Uncharacterized protein</fullName>
    </submittedName>
</protein>
<evidence type="ECO:0000313" key="1">
    <source>
        <dbReference type="EMBL" id="GAJ12607.1"/>
    </source>
</evidence>
<accession>X1V8E7</accession>
<proteinExistence type="predicted"/>
<feature type="non-terminal residue" evidence="1">
    <location>
        <position position="1"/>
    </location>
</feature>
<reference evidence="1" key="1">
    <citation type="journal article" date="2014" name="Front. Microbiol.">
        <title>High frequency of phylogenetically diverse reductive dehalogenase-homologous genes in deep subseafloor sedimentary metagenomes.</title>
        <authorList>
            <person name="Kawai M."/>
            <person name="Futagami T."/>
            <person name="Toyoda A."/>
            <person name="Takaki Y."/>
            <person name="Nishi S."/>
            <person name="Hori S."/>
            <person name="Arai W."/>
            <person name="Tsubouchi T."/>
            <person name="Morono Y."/>
            <person name="Uchiyama I."/>
            <person name="Ito T."/>
            <person name="Fujiyama A."/>
            <person name="Inagaki F."/>
            <person name="Takami H."/>
        </authorList>
    </citation>
    <scope>NUCLEOTIDE SEQUENCE</scope>
    <source>
        <strain evidence="1">Expedition CK06-06</strain>
    </source>
</reference>
<sequence length="80" mass="10007">PWVREDLFKLFRAVPTRVDVRRFWDMRTIDEPRLRDIYQAQGYWEEDLEDYVMWTKVYVDFPDLMARYKNGWINLEDVKT</sequence>
<name>X1V8E7_9ZZZZ</name>
<dbReference type="AlphaFoldDB" id="X1V8E7"/>
<organism evidence="1">
    <name type="scientific">marine sediment metagenome</name>
    <dbReference type="NCBI Taxonomy" id="412755"/>
    <lineage>
        <taxon>unclassified sequences</taxon>
        <taxon>metagenomes</taxon>
        <taxon>ecological metagenomes</taxon>
    </lineage>
</organism>